<evidence type="ECO:0000313" key="4">
    <source>
        <dbReference type="Proteomes" id="UP000076038"/>
    </source>
</evidence>
<feature type="transmembrane region" description="Helical" evidence="2">
    <location>
        <begin position="591"/>
        <end position="609"/>
    </location>
</feature>
<keyword evidence="2" id="KW-1133">Transmembrane helix</keyword>
<reference evidence="4" key="2">
    <citation type="submission" date="2016-04" db="EMBL/GenBank/DDBJ databases">
        <title>Complete Genome and Plasmid Sequences for Rhodococcus fascians D188 and Draft Sequences for Rhodococcus spp. Isolates PBTS 1 and PBTS 2.</title>
        <authorList>
            <person name="Stamer R."/>
            <person name="Vereecke D."/>
            <person name="Zhang Y."/>
            <person name="Schilkey F."/>
            <person name="Devitt N."/>
            <person name="Randall J."/>
        </authorList>
    </citation>
    <scope>NUCLEOTIDE SEQUENCE [LARGE SCALE GENOMIC DNA]</scope>
    <source>
        <strain evidence="4">PBTS2</strain>
    </source>
</reference>
<dbReference type="PATRIC" id="fig|1653479.3.peg.2331"/>
<feature type="transmembrane region" description="Helical" evidence="2">
    <location>
        <begin position="219"/>
        <end position="238"/>
    </location>
</feature>
<feature type="transmembrane region" description="Helical" evidence="2">
    <location>
        <begin position="525"/>
        <end position="543"/>
    </location>
</feature>
<dbReference type="RefSeq" id="WP_048317498.1">
    <property type="nucleotide sequence ID" value="NZ_CP015220.1"/>
</dbReference>
<keyword evidence="4" id="KW-1185">Reference proteome</keyword>
<keyword evidence="2" id="KW-0812">Transmembrane</keyword>
<gene>
    <name evidence="3" type="ORF">A3Q41_02301</name>
</gene>
<accession>A0A143QKB6</accession>
<feature type="transmembrane region" description="Helical" evidence="2">
    <location>
        <begin position="121"/>
        <end position="141"/>
    </location>
</feature>
<feature type="transmembrane region" description="Helical" evidence="2">
    <location>
        <begin position="297"/>
        <end position="319"/>
    </location>
</feature>
<feature type="transmembrane region" description="Helical" evidence="2">
    <location>
        <begin position="442"/>
        <end position="460"/>
    </location>
</feature>
<evidence type="ECO:0000256" key="1">
    <source>
        <dbReference type="SAM" id="MobiDB-lite"/>
    </source>
</evidence>
<feature type="transmembrane region" description="Helical" evidence="2">
    <location>
        <begin position="62"/>
        <end position="83"/>
    </location>
</feature>
<dbReference type="OrthoDB" id="139907at2"/>
<feature type="transmembrane region" description="Helical" evidence="2">
    <location>
        <begin position="194"/>
        <end position="212"/>
    </location>
</feature>
<feature type="transmembrane region" description="Helical" evidence="2">
    <location>
        <begin position="500"/>
        <end position="518"/>
    </location>
</feature>
<evidence type="ECO:0000313" key="3">
    <source>
        <dbReference type="EMBL" id="AMY23603.1"/>
    </source>
</evidence>
<feature type="transmembrane region" description="Helical" evidence="2">
    <location>
        <begin position="90"/>
        <end position="109"/>
    </location>
</feature>
<feature type="transmembrane region" description="Helical" evidence="2">
    <location>
        <begin position="153"/>
        <end position="174"/>
    </location>
</feature>
<dbReference type="AlphaFoldDB" id="A0A143QKB6"/>
<proteinExistence type="predicted"/>
<keyword evidence="2" id="KW-0472">Membrane</keyword>
<evidence type="ECO:0000256" key="2">
    <source>
        <dbReference type="SAM" id="Phobius"/>
    </source>
</evidence>
<protein>
    <submittedName>
        <fullName evidence="3">Uncharacterized protein</fullName>
    </submittedName>
</protein>
<name>A0A143QKB6_RHOFA</name>
<feature type="transmembrane region" description="Helical" evidence="2">
    <location>
        <begin position="352"/>
        <end position="370"/>
    </location>
</feature>
<reference evidence="3 4" key="1">
    <citation type="journal article" date="2016" name="Genome Announc.">
        <title>Complete Genome and Plasmid Sequences for Rhodococcus fascians D188 and Draft Sequences for Rhodococcus Isolates PBTS 1 and PBTS 2.</title>
        <authorList>
            <person name="Stamler R.A."/>
            <person name="Vereecke D."/>
            <person name="Zhang Y."/>
            <person name="Schilkey F."/>
            <person name="Devitt N."/>
            <person name="Randall J.J."/>
        </authorList>
    </citation>
    <scope>NUCLEOTIDE SEQUENCE [LARGE SCALE GENOMIC DNA]</scope>
    <source>
        <strain evidence="3 4">PBTS2</strain>
    </source>
</reference>
<dbReference type="EMBL" id="CP015220">
    <property type="protein sequence ID" value="AMY23603.1"/>
    <property type="molecule type" value="Genomic_DNA"/>
</dbReference>
<feature type="transmembrane region" description="Helical" evidence="2">
    <location>
        <begin position="549"/>
        <end position="570"/>
    </location>
</feature>
<organism evidence="3 4">
    <name type="scientific">Rhodococcoides fascians</name>
    <name type="common">Rhodococcus fascians</name>
    <dbReference type="NCBI Taxonomy" id="1828"/>
    <lineage>
        <taxon>Bacteria</taxon>
        <taxon>Bacillati</taxon>
        <taxon>Actinomycetota</taxon>
        <taxon>Actinomycetes</taxon>
        <taxon>Mycobacteriales</taxon>
        <taxon>Nocardiaceae</taxon>
        <taxon>Rhodococcoides</taxon>
    </lineage>
</organism>
<feature type="region of interest" description="Disordered" evidence="1">
    <location>
        <begin position="1"/>
        <end position="22"/>
    </location>
</feature>
<dbReference type="Proteomes" id="UP000076038">
    <property type="component" value="Chromosome"/>
</dbReference>
<feature type="transmembrane region" description="Helical" evidence="2">
    <location>
        <begin position="31"/>
        <end position="50"/>
    </location>
</feature>
<feature type="transmembrane region" description="Helical" evidence="2">
    <location>
        <begin position="405"/>
        <end position="430"/>
    </location>
</feature>
<dbReference type="KEGG" id="rhs:A3Q41_02301"/>
<sequence>MTVTDTADAPDDTVGRADPTRPDSSYRGAQALLFAAAAVAIASTLLAILAGSDHAGAVPNGLRVAVVVAAVTLLPGAPIAVLLRLRQPALVGSVTVSISFATMLIIAQAEVVTGNLRPVTVQLYICAVSAALILWASRTLVPAVPRPRPDRTAVVTRYALLGAVAVAVVLFAHATKVLRPQASGALGVITHIGFSYLVALAIVAAVIAVALSRARLDPVVLGAAGLALIMFTTMYVSLADGVTSIPTAYTHRGLIDIIASLQGLPPPSDARFSWAGFFSAGAHMSGAGALSDLSPMLLWAPLFYGGVTMLPLYSIALSLTGRRRVAWIAVILYLSFNWYQQDYFAPQPTATMLYLTICALLLWQLRSAPLPSAPRSWRRWIVTVPRRTLGTVPGVGAGRTLAIEALMIVLIAAIVITHQLTPIVLIAALFLFSLTGTTRYRLLWLFAVALFVAWFSYGAVDYWKGHLAYVLGDVGQVSGAVQGGVSDRIGADPLYQKMQYLRLAASGALLMFAFAGWLTYRRRTTWLIGGLLCMVPFGLVLVQSYGGEVVIRCFVLASPFIAPYAADALVRTFAIIRRFTGRSAQPRHWSRTVAATAAILGIALILTATRGLNTSFEHTDEDQIRYGDALMRSVPQGSEIMVIGTAAGLVSARYFDDVRVATMESFECLDDLSGCVRKENPDFVFTTRQSSAQIYLQYGYSQSVVDQQLGMLVGSDEYRVVVETADLTILQNASTPPVVLK</sequence>